<protein>
    <submittedName>
        <fullName evidence="1">Uncharacterized protein</fullName>
    </submittedName>
</protein>
<reference evidence="1" key="1">
    <citation type="submission" date="2020-08" db="EMBL/GenBank/DDBJ databases">
        <title>Multicomponent nature underlies the extraordinary mechanical properties of spider dragline silk.</title>
        <authorList>
            <person name="Kono N."/>
            <person name="Nakamura H."/>
            <person name="Mori M."/>
            <person name="Yoshida Y."/>
            <person name="Ohtoshi R."/>
            <person name="Malay A.D."/>
            <person name="Moran D.A.P."/>
            <person name="Tomita M."/>
            <person name="Numata K."/>
            <person name="Arakawa K."/>
        </authorList>
    </citation>
    <scope>NUCLEOTIDE SEQUENCE</scope>
</reference>
<evidence type="ECO:0000313" key="2">
    <source>
        <dbReference type="Proteomes" id="UP000887159"/>
    </source>
</evidence>
<sequence length="79" mass="8502">MESHACCIGSVNIEVLNSSCGCAGVAVQCYRIGAQLEKDMVICQNKKEIQSSVKYAGFQQRYEGSLSISETVDDGFVSS</sequence>
<evidence type="ECO:0000313" key="1">
    <source>
        <dbReference type="EMBL" id="GFY26174.1"/>
    </source>
</evidence>
<comment type="caution">
    <text evidence="1">The sequence shown here is derived from an EMBL/GenBank/DDBJ whole genome shotgun (WGS) entry which is preliminary data.</text>
</comment>
<accession>A0A8X6W192</accession>
<gene>
    <name evidence="1" type="ORF">TNCV_354901</name>
</gene>
<dbReference type="AlphaFoldDB" id="A0A8X6W192"/>
<proteinExistence type="predicted"/>
<name>A0A8X6W192_TRICX</name>
<keyword evidence="2" id="KW-1185">Reference proteome</keyword>
<dbReference type="EMBL" id="BMAU01021374">
    <property type="protein sequence ID" value="GFY26174.1"/>
    <property type="molecule type" value="Genomic_DNA"/>
</dbReference>
<organism evidence="1 2">
    <name type="scientific">Trichonephila clavipes</name>
    <name type="common">Golden silk orbweaver</name>
    <name type="synonym">Nephila clavipes</name>
    <dbReference type="NCBI Taxonomy" id="2585209"/>
    <lineage>
        <taxon>Eukaryota</taxon>
        <taxon>Metazoa</taxon>
        <taxon>Ecdysozoa</taxon>
        <taxon>Arthropoda</taxon>
        <taxon>Chelicerata</taxon>
        <taxon>Arachnida</taxon>
        <taxon>Araneae</taxon>
        <taxon>Araneomorphae</taxon>
        <taxon>Entelegynae</taxon>
        <taxon>Araneoidea</taxon>
        <taxon>Nephilidae</taxon>
        <taxon>Trichonephila</taxon>
    </lineage>
</organism>
<dbReference type="Proteomes" id="UP000887159">
    <property type="component" value="Unassembled WGS sequence"/>
</dbReference>